<organism evidence="1">
    <name type="scientific">Arundo donax</name>
    <name type="common">Giant reed</name>
    <name type="synonym">Donax arundinaceus</name>
    <dbReference type="NCBI Taxonomy" id="35708"/>
    <lineage>
        <taxon>Eukaryota</taxon>
        <taxon>Viridiplantae</taxon>
        <taxon>Streptophyta</taxon>
        <taxon>Embryophyta</taxon>
        <taxon>Tracheophyta</taxon>
        <taxon>Spermatophyta</taxon>
        <taxon>Magnoliopsida</taxon>
        <taxon>Liliopsida</taxon>
        <taxon>Poales</taxon>
        <taxon>Poaceae</taxon>
        <taxon>PACMAD clade</taxon>
        <taxon>Arundinoideae</taxon>
        <taxon>Arundineae</taxon>
        <taxon>Arundo</taxon>
    </lineage>
</organism>
<dbReference type="AlphaFoldDB" id="A0A0A9B1Q7"/>
<accession>A0A0A9B1Q7</accession>
<protein>
    <submittedName>
        <fullName evidence="1">Uncharacterized protein</fullName>
    </submittedName>
</protein>
<sequence length="32" mass="3468">MRIAVHFPTNCQILGVSGHCLIFGYAASPSNY</sequence>
<reference evidence="1" key="2">
    <citation type="journal article" date="2015" name="Data Brief">
        <title>Shoot transcriptome of the giant reed, Arundo donax.</title>
        <authorList>
            <person name="Barrero R.A."/>
            <person name="Guerrero F.D."/>
            <person name="Moolhuijzen P."/>
            <person name="Goolsby J.A."/>
            <person name="Tidwell J."/>
            <person name="Bellgard S.E."/>
            <person name="Bellgard M.I."/>
        </authorList>
    </citation>
    <scope>NUCLEOTIDE SEQUENCE</scope>
    <source>
        <tissue evidence="1">Shoot tissue taken approximately 20 cm above the soil surface</tissue>
    </source>
</reference>
<name>A0A0A9B1Q7_ARUDO</name>
<dbReference type="EMBL" id="GBRH01242810">
    <property type="protein sequence ID" value="JAD55085.1"/>
    <property type="molecule type" value="Transcribed_RNA"/>
</dbReference>
<evidence type="ECO:0000313" key="1">
    <source>
        <dbReference type="EMBL" id="JAD55085.1"/>
    </source>
</evidence>
<reference evidence="1" key="1">
    <citation type="submission" date="2014-09" db="EMBL/GenBank/DDBJ databases">
        <authorList>
            <person name="Magalhaes I.L.F."/>
            <person name="Oliveira U."/>
            <person name="Santos F.R."/>
            <person name="Vidigal T.H.D.A."/>
            <person name="Brescovit A.D."/>
            <person name="Santos A.J."/>
        </authorList>
    </citation>
    <scope>NUCLEOTIDE SEQUENCE</scope>
    <source>
        <tissue evidence="1">Shoot tissue taken approximately 20 cm above the soil surface</tissue>
    </source>
</reference>
<proteinExistence type="predicted"/>